<proteinExistence type="predicted"/>
<dbReference type="AlphaFoldDB" id="A0A2X3EPZ9"/>
<sequence length="101" mass="10889">MQRSWALVWSVTISGRTPRFTSSGTISAALPHSAIEMARPSAVYFFDARQGVIQRGRLLIHVAGTQTEIDAALLTFDVQRAGAGQRRGQRLRAAHAAQTGG</sequence>
<evidence type="ECO:0000313" key="1">
    <source>
        <dbReference type="EMBL" id="SQC38593.1"/>
    </source>
</evidence>
<organism evidence="1 2">
    <name type="scientific">Klebsiella pneumoniae</name>
    <dbReference type="NCBI Taxonomy" id="573"/>
    <lineage>
        <taxon>Bacteria</taxon>
        <taxon>Pseudomonadati</taxon>
        <taxon>Pseudomonadota</taxon>
        <taxon>Gammaproteobacteria</taxon>
        <taxon>Enterobacterales</taxon>
        <taxon>Enterobacteriaceae</taxon>
        <taxon>Klebsiella/Raoultella group</taxon>
        <taxon>Klebsiella</taxon>
        <taxon>Klebsiella pneumoniae complex</taxon>
    </lineage>
</organism>
<protein>
    <submittedName>
        <fullName evidence="1">Uncharacterized protein</fullName>
    </submittedName>
</protein>
<evidence type="ECO:0000313" key="2">
    <source>
        <dbReference type="Proteomes" id="UP000251088"/>
    </source>
</evidence>
<gene>
    <name evidence="1" type="ORF">NCTC9128_04732</name>
</gene>
<dbReference type="EMBL" id="UAWN01000013">
    <property type="protein sequence ID" value="SQC38593.1"/>
    <property type="molecule type" value="Genomic_DNA"/>
</dbReference>
<dbReference type="Proteomes" id="UP000251088">
    <property type="component" value="Unassembled WGS sequence"/>
</dbReference>
<accession>A0A2X3EPZ9</accession>
<name>A0A2X3EPZ9_KLEPN</name>
<reference evidence="1 2" key="1">
    <citation type="submission" date="2018-06" db="EMBL/GenBank/DDBJ databases">
        <authorList>
            <consortium name="Pathogen Informatics"/>
            <person name="Doyle S."/>
        </authorList>
    </citation>
    <scope>NUCLEOTIDE SEQUENCE [LARGE SCALE GENOMIC DNA]</scope>
    <source>
        <strain evidence="1 2">NCTC9128</strain>
    </source>
</reference>